<evidence type="ECO:0000256" key="1">
    <source>
        <dbReference type="ARBA" id="ARBA00023015"/>
    </source>
</evidence>
<evidence type="ECO:0000313" key="6">
    <source>
        <dbReference type="EMBL" id="GAA3389764.1"/>
    </source>
</evidence>
<dbReference type="Pfam" id="PF12802">
    <property type="entry name" value="MarR_2"/>
    <property type="match status" value="1"/>
</dbReference>
<keyword evidence="2" id="KW-0238">DNA-binding</keyword>
<dbReference type="InterPro" id="IPR036390">
    <property type="entry name" value="WH_DNA-bd_sf"/>
</dbReference>
<feature type="domain" description="HTH marR-type" evidence="5">
    <location>
        <begin position="71"/>
        <end position="130"/>
    </location>
</feature>
<evidence type="ECO:0000259" key="5">
    <source>
        <dbReference type="Pfam" id="PF12802"/>
    </source>
</evidence>
<dbReference type="Gene3D" id="1.10.10.10">
    <property type="entry name" value="Winged helix-like DNA-binding domain superfamily/Winged helix DNA-binding domain"/>
    <property type="match status" value="1"/>
</dbReference>
<evidence type="ECO:0000313" key="7">
    <source>
        <dbReference type="Proteomes" id="UP001501676"/>
    </source>
</evidence>
<dbReference type="Proteomes" id="UP001501676">
    <property type="component" value="Unassembled WGS sequence"/>
</dbReference>
<evidence type="ECO:0000256" key="3">
    <source>
        <dbReference type="ARBA" id="ARBA00023163"/>
    </source>
</evidence>
<dbReference type="EMBL" id="BAAAYN010000026">
    <property type="protein sequence ID" value="GAA3389764.1"/>
    <property type="molecule type" value="Genomic_DNA"/>
</dbReference>
<sequence length="212" mass="22788">MEGELVARPESGNGAVGAEAGTELIPPPAADATDVGEVDARAGDAPEISAVDEAVRAEYRERFALVMTNWGLQRMVARVWAALIVTDSPTMTMPELGETLQASAGAISGAVKTLTSIGLVERVPAPGSRRDHYRIADNGWYTAMLEKNQQLIQGMIDLSGDGVEKVGRDSVAGHRLAEMHDFYSFISAEVPTLLSHWEKARDARRAAREETA</sequence>
<protein>
    <recommendedName>
        <fullName evidence="5">HTH marR-type domain-containing protein</fullName>
    </recommendedName>
</protein>
<reference evidence="7" key="1">
    <citation type="journal article" date="2019" name="Int. J. Syst. Evol. Microbiol.">
        <title>The Global Catalogue of Microorganisms (GCM) 10K type strain sequencing project: providing services to taxonomists for standard genome sequencing and annotation.</title>
        <authorList>
            <consortium name="The Broad Institute Genomics Platform"/>
            <consortium name="The Broad Institute Genome Sequencing Center for Infectious Disease"/>
            <person name="Wu L."/>
            <person name="Ma J."/>
        </authorList>
    </citation>
    <scope>NUCLEOTIDE SEQUENCE [LARGE SCALE GENOMIC DNA]</scope>
    <source>
        <strain evidence="7">JCM 9458</strain>
    </source>
</reference>
<gene>
    <name evidence="6" type="ORF">GCM10020369_41130</name>
</gene>
<evidence type="ECO:0000256" key="2">
    <source>
        <dbReference type="ARBA" id="ARBA00023125"/>
    </source>
</evidence>
<dbReference type="InterPro" id="IPR000835">
    <property type="entry name" value="HTH_MarR-typ"/>
</dbReference>
<dbReference type="Gene3D" id="1.10.287.160">
    <property type="entry name" value="HR1 repeat"/>
    <property type="match status" value="1"/>
</dbReference>
<dbReference type="SUPFAM" id="SSF46785">
    <property type="entry name" value="Winged helix' DNA-binding domain"/>
    <property type="match status" value="1"/>
</dbReference>
<name>A0ABP6T1I2_9ACTN</name>
<dbReference type="InterPro" id="IPR036388">
    <property type="entry name" value="WH-like_DNA-bd_sf"/>
</dbReference>
<accession>A0ABP6T1I2</accession>
<dbReference type="InterPro" id="IPR052362">
    <property type="entry name" value="HTH-GbsR_regulator"/>
</dbReference>
<dbReference type="PANTHER" id="PTHR38465:SF2">
    <property type="entry name" value="HTH-TYPE TRANSCRIPTIONAL REGULATOR MMPR5"/>
    <property type="match status" value="1"/>
</dbReference>
<comment type="caution">
    <text evidence="6">The sequence shown here is derived from an EMBL/GenBank/DDBJ whole genome shotgun (WGS) entry which is preliminary data.</text>
</comment>
<dbReference type="PANTHER" id="PTHR38465">
    <property type="entry name" value="HTH-TYPE TRANSCRIPTIONAL REGULATOR MJ1563-RELATED"/>
    <property type="match status" value="1"/>
</dbReference>
<proteinExistence type="predicted"/>
<keyword evidence="1" id="KW-0805">Transcription regulation</keyword>
<keyword evidence="7" id="KW-1185">Reference proteome</keyword>
<keyword evidence="3" id="KW-0804">Transcription</keyword>
<organism evidence="6 7">
    <name type="scientific">Cryptosporangium minutisporangium</name>
    <dbReference type="NCBI Taxonomy" id="113569"/>
    <lineage>
        <taxon>Bacteria</taxon>
        <taxon>Bacillati</taxon>
        <taxon>Actinomycetota</taxon>
        <taxon>Actinomycetes</taxon>
        <taxon>Cryptosporangiales</taxon>
        <taxon>Cryptosporangiaceae</taxon>
        <taxon>Cryptosporangium</taxon>
    </lineage>
</organism>
<evidence type="ECO:0000256" key="4">
    <source>
        <dbReference type="SAM" id="MobiDB-lite"/>
    </source>
</evidence>
<feature type="region of interest" description="Disordered" evidence="4">
    <location>
        <begin position="1"/>
        <end position="32"/>
    </location>
</feature>